<dbReference type="Proteomes" id="UP000487117">
    <property type="component" value="Unassembled WGS sequence"/>
</dbReference>
<proteinExistence type="predicted"/>
<protein>
    <submittedName>
        <fullName evidence="2">Uncharacterized protein</fullName>
    </submittedName>
</protein>
<name>A0A7V8JMJ4_STEMA</name>
<comment type="caution">
    <text evidence="2">The sequence shown here is derived from an EMBL/GenBank/DDBJ whole genome shotgun (WGS) entry which is preliminary data.</text>
</comment>
<evidence type="ECO:0000313" key="2">
    <source>
        <dbReference type="EMBL" id="KAF1016091.1"/>
    </source>
</evidence>
<dbReference type="AlphaFoldDB" id="A0A7V8JMJ4"/>
<feature type="signal peptide" evidence="1">
    <location>
        <begin position="1"/>
        <end position="22"/>
    </location>
</feature>
<dbReference type="EMBL" id="WNDS01000002">
    <property type="protein sequence ID" value="KAF1016091.1"/>
    <property type="molecule type" value="Genomic_DNA"/>
</dbReference>
<keyword evidence="1" id="KW-0732">Signal</keyword>
<feature type="chain" id="PRO_5030694966" evidence="1">
    <location>
        <begin position="23"/>
        <end position="52"/>
    </location>
</feature>
<organism evidence="2 3">
    <name type="scientific">Stenotrophomonas maltophilia</name>
    <name type="common">Pseudomonas maltophilia</name>
    <name type="synonym">Xanthomonas maltophilia</name>
    <dbReference type="NCBI Taxonomy" id="40324"/>
    <lineage>
        <taxon>Bacteria</taxon>
        <taxon>Pseudomonadati</taxon>
        <taxon>Pseudomonadota</taxon>
        <taxon>Gammaproteobacteria</taxon>
        <taxon>Lysobacterales</taxon>
        <taxon>Lysobacteraceae</taxon>
        <taxon>Stenotrophomonas</taxon>
        <taxon>Stenotrophomonas maltophilia group</taxon>
    </lineage>
</organism>
<evidence type="ECO:0000256" key="1">
    <source>
        <dbReference type="SAM" id="SignalP"/>
    </source>
</evidence>
<sequence>MGSWGRWRMLLLALCWALPLAAQPVPPTPRQVTVFDGLPSNTVNRMAEDRYG</sequence>
<gene>
    <name evidence="2" type="ORF">GAK31_01575</name>
</gene>
<reference evidence="3" key="1">
    <citation type="journal article" date="2020" name="MBio">
        <title>Horizontal gene transfer to a defensive symbiont with a reduced genome amongst a multipartite beetle microbiome.</title>
        <authorList>
            <person name="Waterworth S.C."/>
            <person name="Florez L.V."/>
            <person name="Rees E.R."/>
            <person name="Hertweck C."/>
            <person name="Kaltenpoth M."/>
            <person name="Kwan J.C."/>
        </authorList>
    </citation>
    <scope>NUCLEOTIDE SEQUENCE [LARGE SCALE GENOMIC DNA]</scope>
</reference>
<evidence type="ECO:0000313" key="3">
    <source>
        <dbReference type="Proteomes" id="UP000487117"/>
    </source>
</evidence>
<accession>A0A7V8JMJ4</accession>